<dbReference type="GO" id="GO:0003676">
    <property type="term" value="F:nucleic acid binding"/>
    <property type="evidence" value="ECO:0007669"/>
    <property type="project" value="InterPro"/>
</dbReference>
<keyword evidence="2 5" id="KW-0808">Transferase</keyword>
<dbReference type="InterPro" id="IPR007848">
    <property type="entry name" value="Small_mtfrase_dom"/>
</dbReference>
<dbReference type="OrthoDB" id="9800643at2"/>
<feature type="binding site" evidence="5">
    <location>
        <begin position="120"/>
        <end position="124"/>
    </location>
    <ligand>
        <name>S-adenosyl-L-methionine</name>
        <dbReference type="ChEBI" id="CHEBI:59789"/>
    </ligand>
</feature>
<dbReference type="InterPro" id="IPR029063">
    <property type="entry name" value="SAM-dependent_MTases_sf"/>
</dbReference>
<reference evidence="8 9" key="1">
    <citation type="submission" date="2016-06" db="EMBL/GenBank/DDBJ databases">
        <title>Domibacillus iocasae genome sequencing.</title>
        <authorList>
            <person name="Verma A."/>
            <person name="Pal Y."/>
            <person name="Ojha A.K."/>
            <person name="Krishnamurthi S."/>
        </authorList>
    </citation>
    <scope>NUCLEOTIDE SEQUENCE [LARGE SCALE GENOMIC DNA]</scope>
    <source>
        <strain evidence="8 9">DSM 29979</strain>
    </source>
</reference>
<dbReference type="RefSeq" id="WP_069938507.1">
    <property type="nucleotide sequence ID" value="NZ_MAMP01000021.1"/>
</dbReference>
<dbReference type="GO" id="GO:0032259">
    <property type="term" value="P:methylation"/>
    <property type="evidence" value="ECO:0007669"/>
    <property type="project" value="UniProtKB-KW"/>
</dbReference>
<comment type="caution">
    <text evidence="5">Lacks conserved residue(s) required for the propagation of feature annotation.</text>
</comment>
<comment type="catalytic activity">
    <reaction evidence="4 5">
        <text>L-glutaminyl-[peptide chain release factor] + S-adenosyl-L-methionine = N(5)-methyl-L-glutaminyl-[peptide chain release factor] + S-adenosyl-L-homocysteine + H(+)</text>
        <dbReference type="Rhea" id="RHEA:42896"/>
        <dbReference type="Rhea" id="RHEA-COMP:10271"/>
        <dbReference type="Rhea" id="RHEA-COMP:10272"/>
        <dbReference type="ChEBI" id="CHEBI:15378"/>
        <dbReference type="ChEBI" id="CHEBI:30011"/>
        <dbReference type="ChEBI" id="CHEBI:57856"/>
        <dbReference type="ChEBI" id="CHEBI:59789"/>
        <dbReference type="ChEBI" id="CHEBI:61891"/>
        <dbReference type="EC" id="2.1.1.297"/>
    </reaction>
</comment>
<comment type="similarity">
    <text evidence="5">Belongs to the protein N5-glutamine methyltransferase family. PrmC subfamily.</text>
</comment>
<evidence type="ECO:0000259" key="6">
    <source>
        <dbReference type="Pfam" id="PF05175"/>
    </source>
</evidence>
<evidence type="ECO:0000313" key="9">
    <source>
        <dbReference type="Proteomes" id="UP000095658"/>
    </source>
</evidence>
<evidence type="ECO:0000256" key="4">
    <source>
        <dbReference type="ARBA" id="ARBA00048391"/>
    </source>
</evidence>
<feature type="binding site" evidence="5">
    <location>
        <position position="187"/>
    </location>
    <ligand>
        <name>S-adenosyl-L-methionine</name>
        <dbReference type="ChEBI" id="CHEBI:59789"/>
    </ligand>
</feature>
<dbReference type="Gene3D" id="3.40.50.150">
    <property type="entry name" value="Vaccinia Virus protein VP39"/>
    <property type="match status" value="1"/>
</dbReference>
<dbReference type="InterPro" id="IPR019874">
    <property type="entry name" value="RF_methyltr_PrmC"/>
</dbReference>
<dbReference type="Pfam" id="PF17827">
    <property type="entry name" value="PrmC_N"/>
    <property type="match status" value="1"/>
</dbReference>
<gene>
    <name evidence="5" type="primary">prmC</name>
    <name evidence="8" type="ORF">BA724_06355</name>
</gene>
<dbReference type="HAMAP" id="MF_02126">
    <property type="entry name" value="RF_methyltr_PrmC"/>
    <property type="match status" value="1"/>
</dbReference>
<dbReference type="InterPro" id="IPR050320">
    <property type="entry name" value="N5-glutamine_MTase"/>
</dbReference>
<proteinExistence type="inferred from homology"/>
<evidence type="ECO:0000313" key="8">
    <source>
        <dbReference type="EMBL" id="OES44884.1"/>
    </source>
</evidence>
<evidence type="ECO:0000256" key="3">
    <source>
        <dbReference type="ARBA" id="ARBA00022691"/>
    </source>
</evidence>
<dbReference type="CDD" id="cd02440">
    <property type="entry name" value="AdoMet_MTases"/>
    <property type="match status" value="1"/>
</dbReference>
<sequence>MEQKIYEALKWASSYLIEHGRDVNAGELVMKHVLKTSRSDLLARLHDELKSGQMAAFQQMVMDHAKGVPVQHLIGTEDFYGRSFIVNGDVLIPRPETEELVYHALQKIKTMTNPIIADIGTGSGAIAVTMKAERPDADVYAVDLSAEAIKTAAQNAEVLGAEITFLQGDLAAPLMERELIVDILLSNPPYIPVNERETLSTVVVDYEPHMALFGGKDGLDLYRKLAEQLPFVMKKGGLVGVETGAGQTKDVAAMFQASFPNRETEIVYDINGKDRMVFLYV</sequence>
<dbReference type="NCBIfam" id="TIGR00536">
    <property type="entry name" value="hemK_fam"/>
    <property type="match status" value="1"/>
</dbReference>
<dbReference type="STRING" id="1714016.BA724_06355"/>
<dbReference type="InterPro" id="IPR004556">
    <property type="entry name" value="HemK-like"/>
</dbReference>
<dbReference type="PANTHER" id="PTHR18895">
    <property type="entry name" value="HEMK METHYLTRANSFERASE"/>
    <property type="match status" value="1"/>
</dbReference>
<evidence type="ECO:0000259" key="7">
    <source>
        <dbReference type="Pfam" id="PF17827"/>
    </source>
</evidence>
<protein>
    <recommendedName>
        <fullName evidence="5">Release factor glutamine methyltransferase</fullName>
        <shortName evidence="5">RF MTase</shortName>
        <ecNumber evidence="5">2.1.1.297</ecNumber>
    </recommendedName>
    <alternativeName>
        <fullName evidence="5">N5-glutamine methyltransferase PrmC</fullName>
    </alternativeName>
    <alternativeName>
        <fullName evidence="5">Protein-(glutamine-N5) MTase PrmC</fullName>
    </alternativeName>
    <alternativeName>
        <fullName evidence="5">Protein-glutamine N-methyltransferase PrmC</fullName>
    </alternativeName>
</protein>
<dbReference type="SUPFAM" id="SSF53335">
    <property type="entry name" value="S-adenosyl-L-methionine-dependent methyltransferases"/>
    <property type="match status" value="1"/>
</dbReference>
<dbReference type="EMBL" id="MAMP01000021">
    <property type="protein sequence ID" value="OES44884.1"/>
    <property type="molecule type" value="Genomic_DNA"/>
</dbReference>
<evidence type="ECO:0000256" key="1">
    <source>
        <dbReference type="ARBA" id="ARBA00022603"/>
    </source>
</evidence>
<dbReference type="Pfam" id="PF05175">
    <property type="entry name" value="MTS"/>
    <property type="match status" value="1"/>
</dbReference>
<dbReference type="Gene3D" id="1.10.8.10">
    <property type="entry name" value="DNA helicase RuvA subunit, C-terminal domain"/>
    <property type="match status" value="1"/>
</dbReference>
<comment type="function">
    <text evidence="5">Methylates the class 1 translation termination release factors RF1/PrfA and RF2/PrfB on the glutamine residue of the universally conserved GGQ motif.</text>
</comment>
<accession>A0A1E7DPA0</accession>
<keyword evidence="1 5" id="KW-0489">Methyltransferase</keyword>
<evidence type="ECO:0000256" key="5">
    <source>
        <dbReference type="HAMAP-Rule" id="MF_02126"/>
    </source>
</evidence>
<keyword evidence="3 5" id="KW-0949">S-adenosyl-L-methionine</keyword>
<organism evidence="8 9">
    <name type="scientific">Domibacillus iocasae</name>
    <dbReference type="NCBI Taxonomy" id="1714016"/>
    <lineage>
        <taxon>Bacteria</taxon>
        <taxon>Bacillati</taxon>
        <taxon>Bacillota</taxon>
        <taxon>Bacilli</taxon>
        <taxon>Bacillales</taxon>
        <taxon>Bacillaceae</taxon>
        <taxon>Domibacillus</taxon>
    </lineage>
</organism>
<dbReference type="GO" id="GO:0102559">
    <property type="term" value="F:peptide chain release factor N(5)-glutamine methyltransferase activity"/>
    <property type="evidence" value="ECO:0007669"/>
    <property type="project" value="UniProtKB-EC"/>
</dbReference>
<feature type="domain" description="Methyltransferase small" evidence="6">
    <location>
        <begin position="106"/>
        <end position="191"/>
    </location>
</feature>
<dbReference type="InterPro" id="IPR040758">
    <property type="entry name" value="PrmC_N"/>
</dbReference>
<comment type="caution">
    <text evidence="8">The sequence shown here is derived from an EMBL/GenBank/DDBJ whole genome shotgun (WGS) entry which is preliminary data.</text>
</comment>
<feature type="binding site" evidence="5">
    <location>
        <position position="143"/>
    </location>
    <ligand>
        <name>S-adenosyl-L-methionine</name>
        <dbReference type="ChEBI" id="CHEBI:59789"/>
    </ligand>
</feature>
<dbReference type="NCBIfam" id="TIGR03534">
    <property type="entry name" value="RF_mod_PrmC"/>
    <property type="match status" value="1"/>
</dbReference>
<evidence type="ECO:0000256" key="2">
    <source>
        <dbReference type="ARBA" id="ARBA00022679"/>
    </source>
</evidence>
<keyword evidence="9" id="KW-1185">Reference proteome</keyword>
<feature type="domain" description="Release factor glutamine methyltransferase N-terminal" evidence="7">
    <location>
        <begin position="7"/>
        <end position="75"/>
    </location>
</feature>
<dbReference type="PANTHER" id="PTHR18895:SF74">
    <property type="entry name" value="MTRF1L RELEASE FACTOR GLUTAMINE METHYLTRANSFERASE"/>
    <property type="match status" value="1"/>
</dbReference>
<name>A0A1E7DPA0_9BACI</name>
<dbReference type="Proteomes" id="UP000095658">
    <property type="component" value="Unassembled WGS sequence"/>
</dbReference>
<dbReference type="AlphaFoldDB" id="A0A1E7DPA0"/>
<feature type="binding site" evidence="5">
    <location>
        <begin position="187"/>
        <end position="190"/>
    </location>
    <ligand>
        <name>substrate</name>
    </ligand>
</feature>
<dbReference type="PROSITE" id="PS00092">
    <property type="entry name" value="N6_MTASE"/>
    <property type="match status" value="1"/>
</dbReference>
<dbReference type="EC" id="2.1.1.297" evidence="5"/>
<dbReference type="InterPro" id="IPR002052">
    <property type="entry name" value="DNA_methylase_N6_adenine_CS"/>
</dbReference>